<dbReference type="EMBL" id="JNSL01000044">
    <property type="protein sequence ID" value="KGA18403.1"/>
    <property type="molecule type" value="Genomic_DNA"/>
</dbReference>
<name>A0A094SJ03_9ZZZZ</name>
<evidence type="ECO:0000313" key="1">
    <source>
        <dbReference type="EMBL" id="KGA18403.1"/>
    </source>
</evidence>
<gene>
    <name evidence="1" type="ORF">GM51_8505</name>
</gene>
<sequence length="384" mass="39378">MTAFVSSVLSFASLASPAQAATMNPGDFSVSIAKPVMTSTQTMTCSFGGQTKTIDPSVAAQALELATLFGALRAAGSGNTMDCVFNGDQVQTGVDLTGTVSNSTLGLTGTIEQTCDLNHETDTNMRFSMGASQIEVVDSSFVVTMSGFQSCSWVMSFGDGSKLAGTIKQVINLSPTGGAVSGPDSSGRKTYTNSVTMNADVLITGGAGVFAAMAGEADFSNVSPVQINIPNPNGGGPSMFIREFAKSNEIRFANGNPGMSGMALDDSKGGSVDFAIPAQSSSGTYTLGKGADGLEQEIRITTAPNAKCTITVTGNGKKKATLVKSKKTKTGEYQTTISASDVAKKLKSTEAKLKGKTGTMTASCTAGKKGKAVKKKITFTFADV</sequence>
<comment type="caution">
    <text evidence="1">The sequence shown here is derived from an EMBL/GenBank/DDBJ whole genome shotgun (WGS) entry which is preliminary data.</text>
</comment>
<proteinExistence type="predicted"/>
<dbReference type="AlphaFoldDB" id="A0A094SJ03"/>
<reference evidence="1" key="1">
    <citation type="submission" date="2014-06" db="EMBL/GenBank/DDBJ databases">
        <title>Key roles for freshwater Actinobacteria revealed by deep metagenomic sequencing.</title>
        <authorList>
            <person name="Ghai R."/>
            <person name="Mizuno C.M."/>
            <person name="Picazo A."/>
            <person name="Camacho A."/>
            <person name="Rodriguez-Valera F."/>
        </authorList>
    </citation>
    <scope>NUCLEOTIDE SEQUENCE</scope>
</reference>
<accession>A0A094SJ03</accession>
<organism evidence="1">
    <name type="scientific">freshwater metagenome</name>
    <dbReference type="NCBI Taxonomy" id="449393"/>
    <lineage>
        <taxon>unclassified sequences</taxon>
        <taxon>metagenomes</taxon>
        <taxon>ecological metagenomes</taxon>
    </lineage>
</organism>
<protein>
    <submittedName>
        <fullName evidence="1">Uncharacterized protein</fullName>
    </submittedName>
</protein>